<dbReference type="InterPro" id="IPR001584">
    <property type="entry name" value="Integrase_cat-core"/>
</dbReference>
<dbReference type="Pfam" id="PF13683">
    <property type="entry name" value="rve_3"/>
    <property type="match status" value="1"/>
</dbReference>
<proteinExistence type="predicted"/>
<dbReference type="PANTHER" id="PTHR46889">
    <property type="entry name" value="TRANSPOSASE INSF FOR INSERTION SEQUENCE IS3B-RELATED"/>
    <property type="match status" value="1"/>
</dbReference>
<dbReference type="PANTHER" id="PTHR46889:SF4">
    <property type="entry name" value="TRANSPOSASE INSO FOR INSERTION SEQUENCE ELEMENT IS911B-RELATED"/>
    <property type="match status" value="1"/>
</dbReference>
<name>A0A1F6A785_9BACT</name>
<dbReference type="Gene3D" id="3.30.420.10">
    <property type="entry name" value="Ribonuclease H-like superfamily/Ribonuclease H"/>
    <property type="match status" value="1"/>
</dbReference>
<accession>A0A1F6A785</accession>
<comment type="caution">
    <text evidence="2">The sequence shown here is derived from an EMBL/GenBank/DDBJ whole genome shotgun (WGS) entry which is preliminary data.</text>
</comment>
<dbReference type="SUPFAM" id="SSF53098">
    <property type="entry name" value="Ribonuclease H-like"/>
    <property type="match status" value="1"/>
</dbReference>
<sequence length="115" mass="13068">MAVLVTGTVPLIFHSDQGTEFMAEAVVNFLQSKGVKISVSDKASPWQNGYKESFFGRFKDEFGDFNRFETVAELMEEIYSQIKYYNQDRIHTAFKMSPAAYAAKVSENPLHKRGT</sequence>
<evidence type="ECO:0000259" key="1">
    <source>
        <dbReference type="PROSITE" id="PS50994"/>
    </source>
</evidence>
<reference evidence="2 3" key="1">
    <citation type="journal article" date="2016" name="Nat. Commun.">
        <title>Thousands of microbial genomes shed light on interconnected biogeochemical processes in an aquifer system.</title>
        <authorList>
            <person name="Anantharaman K."/>
            <person name="Brown C.T."/>
            <person name="Hug L.A."/>
            <person name="Sharon I."/>
            <person name="Castelle C.J."/>
            <person name="Probst A.J."/>
            <person name="Thomas B.C."/>
            <person name="Singh A."/>
            <person name="Wilkins M.J."/>
            <person name="Karaoz U."/>
            <person name="Brodie E.L."/>
            <person name="Williams K.H."/>
            <person name="Hubbard S.S."/>
            <person name="Banfield J.F."/>
        </authorList>
    </citation>
    <scope>NUCLEOTIDE SEQUENCE [LARGE SCALE GENOMIC DNA]</scope>
</reference>
<dbReference type="Proteomes" id="UP000177092">
    <property type="component" value="Unassembled WGS sequence"/>
</dbReference>
<organism evidence="2 3">
    <name type="scientific">Candidatus Gottesmanbacteria bacterium RIFCSPHIGHO2_02_FULL_40_13</name>
    <dbReference type="NCBI Taxonomy" id="1798384"/>
    <lineage>
        <taxon>Bacteria</taxon>
        <taxon>Candidatus Gottesmaniibacteriota</taxon>
    </lineage>
</organism>
<dbReference type="PROSITE" id="PS50994">
    <property type="entry name" value="INTEGRASE"/>
    <property type="match status" value="1"/>
</dbReference>
<protein>
    <recommendedName>
        <fullName evidence="1">Integrase catalytic domain-containing protein</fullName>
    </recommendedName>
</protein>
<dbReference type="InterPro" id="IPR012337">
    <property type="entry name" value="RNaseH-like_sf"/>
</dbReference>
<evidence type="ECO:0000313" key="3">
    <source>
        <dbReference type="Proteomes" id="UP000177092"/>
    </source>
</evidence>
<dbReference type="GO" id="GO:0003676">
    <property type="term" value="F:nucleic acid binding"/>
    <property type="evidence" value="ECO:0007669"/>
    <property type="project" value="InterPro"/>
</dbReference>
<gene>
    <name evidence="2" type="ORF">A3D03_05310</name>
</gene>
<feature type="domain" description="Integrase catalytic" evidence="1">
    <location>
        <begin position="1"/>
        <end position="106"/>
    </location>
</feature>
<evidence type="ECO:0000313" key="2">
    <source>
        <dbReference type="EMBL" id="OGG20600.1"/>
    </source>
</evidence>
<dbReference type="GO" id="GO:0015074">
    <property type="term" value="P:DNA integration"/>
    <property type="evidence" value="ECO:0007669"/>
    <property type="project" value="InterPro"/>
</dbReference>
<dbReference type="InterPro" id="IPR050900">
    <property type="entry name" value="Transposase_IS3/IS150/IS904"/>
</dbReference>
<dbReference type="AlphaFoldDB" id="A0A1F6A785"/>
<dbReference type="InterPro" id="IPR036397">
    <property type="entry name" value="RNaseH_sf"/>
</dbReference>
<dbReference type="STRING" id="1798384.A3D03_05310"/>
<dbReference type="EMBL" id="MFJN01000041">
    <property type="protein sequence ID" value="OGG20600.1"/>
    <property type="molecule type" value="Genomic_DNA"/>
</dbReference>